<dbReference type="NCBIfam" id="TIGR00079">
    <property type="entry name" value="pept_deformyl"/>
    <property type="match status" value="1"/>
</dbReference>
<comment type="caution">
    <text evidence="3">The sequence shown here is derived from an EMBL/GenBank/DDBJ whole genome shotgun (WGS) entry which is preliminary data.</text>
</comment>
<dbReference type="AlphaFoldDB" id="A0A937HW41"/>
<name>A0A937HW41_9GAMM</name>
<evidence type="ECO:0000256" key="1">
    <source>
        <dbReference type="ARBA" id="ARBA00010759"/>
    </source>
</evidence>
<sequence length="165" mass="18772">MAIRKILKFPDQDLRIKAKPVETFDEELKTLTDDMFETMHSVNGIGLAATQIGIAKQVAVIDISPEKNEPLVIVNPAIQNLDPSKTEDYDEGCLSVPGFFEKISRPSDIKLSYQDLNGKKQEIKPEGLLTKVVQHELDHLNGRLFVDHISELKRRRIRNKIVKQK</sequence>
<dbReference type="Proteomes" id="UP000744438">
    <property type="component" value="Unassembled WGS sequence"/>
</dbReference>
<dbReference type="PANTHER" id="PTHR10458">
    <property type="entry name" value="PEPTIDE DEFORMYLASE"/>
    <property type="match status" value="1"/>
</dbReference>
<keyword evidence="2" id="KW-0648">Protein biosynthesis</keyword>
<protein>
    <recommendedName>
        <fullName evidence="2">Peptide deformylase</fullName>
        <shortName evidence="2">PDF</shortName>
        <ecNumber evidence="2">3.5.1.88</ecNumber>
    </recommendedName>
    <alternativeName>
        <fullName evidence="2">Polypeptide deformylase</fullName>
    </alternativeName>
</protein>
<organism evidence="3 4">
    <name type="scientific">SAR86 cluster bacterium</name>
    <dbReference type="NCBI Taxonomy" id="2030880"/>
    <lineage>
        <taxon>Bacteria</taxon>
        <taxon>Pseudomonadati</taxon>
        <taxon>Pseudomonadota</taxon>
        <taxon>Gammaproteobacteria</taxon>
        <taxon>SAR86 cluster</taxon>
    </lineage>
</organism>
<dbReference type="EMBL" id="JADHQC010000003">
    <property type="protein sequence ID" value="MBL6811479.1"/>
    <property type="molecule type" value="Genomic_DNA"/>
</dbReference>
<proteinExistence type="inferred from homology"/>
<dbReference type="SUPFAM" id="SSF56420">
    <property type="entry name" value="Peptide deformylase"/>
    <property type="match status" value="1"/>
</dbReference>
<feature type="binding site" evidence="2">
    <location>
        <position position="139"/>
    </location>
    <ligand>
        <name>Fe cation</name>
        <dbReference type="ChEBI" id="CHEBI:24875"/>
    </ligand>
</feature>
<comment type="cofactor">
    <cofactor evidence="2">
        <name>Fe(2+)</name>
        <dbReference type="ChEBI" id="CHEBI:29033"/>
    </cofactor>
    <text evidence="2">Binds 1 Fe(2+) ion.</text>
</comment>
<keyword evidence="2" id="KW-0479">Metal-binding</keyword>
<comment type="catalytic activity">
    <reaction evidence="2">
        <text>N-terminal N-formyl-L-methionyl-[peptide] + H2O = N-terminal L-methionyl-[peptide] + formate</text>
        <dbReference type="Rhea" id="RHEA:24420"/>
        <dbReference type="Rhea" id="RHEA-COMP:10639"/>
        <dbReference type="Rhea" id="RHEA-COMP:10640"/>
        <dbReference type="ChEBI" id="CHEBI:15377"/>
        <dbReference type="ChEBI" id="CHEBI:15740"/>
        <dbReference type="ChEBI" id="CHEBI:49298"/>
        <dbReference type="ChEBI" id="CHEBI:64731"/>
        <dbReference type="EC" id="3.5.1.88"/>
    </reaction>
</comment>
<accession>A0A937HW41</accession>
<evidence type="ECO:0000313" key="3">
    <source>
        <dbReference type="EMBL" id="MBL6811479.1"/>
    </source>
</evidence>
<comment type="function">
    <text evidence="2">Removes the formyl group from the N-terminal Met of newly synthesized proteins. Requires at least a dipeptide for an efficient rate of reaction. N-terminal L-methionine is a prerequisite for activity but the enzyme has broad specificity at other positions.</text>
</comment>
<dbReference type="Gene3D" id="3.90.45.10">
    <property type="entry name" value="Peptide deformylase"/>
    <property type="match status" value="1"/>
</dbReference>
<dbReference type="PRINTS" id="PR01576">
    <property type="entry name" value="PDEFORMYLASE"/>
</dbReference>
<evidence type="ECO:0000313" key="4">
    <source>
        <dbReference type="Proteomes" id="UP000744438"/>
    </source>
</evidence>
<feature type="binding site" evidence="2">
    <location>
        <position position="93"/>
    </location>
    <ligand>
        <name>Fe cation</name>
        <dbReference type="ChEBI" id="CHEBI:24875"/>
    </ligand>
</feature>
<comment type="similarity">
    <text evidence="1 2">Belongs to the polypeptide deformylase family.</text>
</comment>
<dbReference type="GO" id="GO:0046872">
    <property type="term" value="F:metal ion binding"/>
    <property type="evidence" value="ECO:0007669"/>
    <property type="project" value="UniProtKB-KW"/>
</dbReference>
<dbReference type="GO" id="GO:0042586">
    <property type="term" value="F:peptide deformylase activity"/>
    <property type="evidence" value="ECO:0007669"/>
    <property type="project" value="UniProtKB-UniRule"/>
</dbReference>
<dbReference type="HAMAP" id="MF_00163">
    <property type="entry name" value="Pep_deformylase"/>
    <property type="match status" value="1"/>
</dbReference>
<dbReference type="InterPro" id="IPR023635">
    <property type="entry name" value="Peptide_deformylase"/>
</dbReference>
<dbReference type="EC" id="3.5.1.88" evidence="2"/>
<dbReference type="PANTHER" id="PTHR10458:SF22">
    <property type="entry name" value="PEPTIDE DEFORMYLASE"/>
    <property type="match status" value="1"/>
</dbReference>
<dbReference type="GO" id="GO:0006412">
    <property type="term" value="P:translation"/>
    <property type="evidence" value="ECO:0007669"/>
    <property type="project" value="UniProtKB-UniRule"/>
</dbReference>
<dbReference type="InterPro" id="IPR036821">
    <property type="entry name" value="Peptide_deformylase_sf"/>
</dbReference>
<dbReference type="Pfam" id="PF01327">
    <property type="entry name" value="Pep_deformylase"/>
    <property type="match status" value="1"/>
</dbReference>
<gene>
    <name evidence="2 3" type="primary">def</name>
    <name evidence="3" type="ORF">ISQ63_01190</name>
</gene>
<dbReference type="CDD" id="cd00487">
    <property type="entry name" value="Pep_deformylase"/>
    <property type="match status" value="1"/>
</dbReference>
<reference evidence="3" key="1">
    <citation type="submission" date="2020-10" db="EMBL/GenBank/DDBJ databases">
        <title>Microbiome of the Black Sea water column analyzed by genome centric metagenomics.</title>
        <authorList>
            <person name="Cabello-Yeves P.J."/>
            <person name="Callieri C."/>
            <person name="Picazo A."/>
            <person name="Mehrshad M."/>
            <person name="Haro-Moreno J.M."/>
            <person name="Roda-Garcia J."/>
            <person name="Dzembekova N."/>
            <person name="Slabakova V."/>
            <person name="Slabakova N."/>
            <person name="Moncheva S."/>
            <person name="Rodriguez-Valera F."/>
        </authorList>
    </citation>
    <scope>NUCLEOTIDE SEQUENCE</scope>
    <source>
        <strain evidence="3">BS307-5m-G49</strain>
    </source>
</reference>
<dbReference type="PIRSF" id="PIRSF004749">
    <property type="entry name" value="Pep_def"/>
    <property type="match status" value="1"/>
</dbReference>
<feature type="binding site" evidence="2">
    <location>
        <position position="135"/>
    </location>
    <ligand>
        <name>Fe cation</name>
        <dbReference type="ChEBI" id="CHEBI:24875"/>
    </ligand>
</feature>
<evidence type="ECO:0000256" key="2">
    <source>
        <dbReference type="HAMAP-Rule" id="MF_00163"/>
    </source>
</evidence>
<dbReference type="NCBIfam" id="NF001159">
    <property type="entry name" value="PRK00150.1-3"/>
    <property type="match status" value="1"/>
</dbReference>
<keyword evidence="2" id="KW-0408">Iron</keyword>
<feature type="active site" evidence="2">
    <location>
        <position position="136"/>
    </location>
</feature>
<keyword evidence="2 3" id="KW-0378">Hydrolase</keyword>